<protein>
    <recommendedName>
        <fullName evidence="4">Glycosyltransferase family 17 protein</fullName>
    </recommendedName>
</protein>
<keyword evidence="1" id="KW-1133">Transmembrane helix</keyword>
<evidence type="ECO:0000256" key="1">
    <source>
        <dbReference type="SAM" id="Phobius"/>
    </source>
</evidence>
<evidence type="ECO:0000313" key="2">
    <source>
        <dbReference type="EMBL" id="ORY20445.1"/>
    </source>
</evidence>
<dbReference type="GO" id="GO:0003830">
    <property type="term" value="F:beta-1,4-mannosylglycoprotein 4-beta-N-acetylglucosaminyltransferase activity"/>
    <property type="evidence" value="ECO:0007669"/>
    <property type="project" value="InterPro"/>
</dbReference>
<dbReference type="Proteomes" id="UP000193920">
    <property type="component" value="Unassembled WGS sequence"/>
</dbReference>
<keyword evidence="3" id="KW-1185">Reference proteome</keyword>
<keyword evidence="1" id="KW-0472">Membrane</keyword>
<dbReference type="STRING" id="1754190.A0A1Y2AER0"/>
<dbReference type="InterPro" id="IPR006813">
    <property type="entry name" value="Glyco_trans_17"/>
</dbReference>
<gene>
    <name evidence="2" type="ORF">LY90DRAFT_676761</name>
</gene>
<dbReference type="GO" id="GO:0006044">
    <property type="term" value="P:N-acetylglucosamine metabolic process"/>
    <property type="evidence" value="ECO:0007669"/>
    <property type="project" value="TreeGrafter"/>
</dbReference>
<dbReference type="EMBL" id="MCOG01000290">
    <property type="protein sequence ID" value="ORY20445.1"/>
    <property type="molecule type" value="Genomic_DNA"/>
</dbReference>
<reference evidence="2 3" key="1">
    <citation type="submission" date="2016-08" db="EMBL/GenBank/DDBJ databases">
        <title>A Parts List for Fungal Cellulosomes Revealed by Comparative Genomics.</title>
        <authorList>
            <consortium name="DOE Joint Genome Institute"/>
            <person name="Haitjema C.H."/>
            <person name="Gilmore S.P."/>
            <person name="Henske J.K."/>
            <person name="Solomon K.V."/>
            <person name="De Groot R."/>
            <person name="Kuo A."/>
            <person name="Mondo S.J."/>
            <person name="Salamov A.A."/>
            <person name="Labutti K."/>
            <person name="Zhao Z."/>
            <person name="Chiniquy J."/>
            <person name="Barry K."/>
            <person name="Brewer H.M."/>
            <person name="Purvine S.O."/>
            <person name="Wright A.T."/>
            <person name="Boxma B."/>
            <person name="Van Alen T."/>
            <person name="Hackstein J.H."/>
            <person name="Baker S.E."/>
            <person name="Grigoriev I.V."/>
            <person name="O'Malley M.A."/>
        </authorList>
    </citation>
    <scope>NUCLEOTIDE SEQUENCE [LARGE SCALE GENOMIC DNA]</scope>
    <source>
        <strain evidence="2 3">G1</strain>
    </source>
</reference>
<dbReference type="OrthoDB" id="6474464at2759"/>
<comment type="caution">
    <text evidence="2">The sequence shown here is derived from an EMBL/GenBank/DDBJ whole genome shotgun (WGS) entry which is preliminary data.</text>
</comment>
<dbReference type="Pfam" id="PF04724">
    <property type="entry name" value="Glyco_transf_17"/>
    <property type="match status" value="1"/>
</dbReference>
<accession>A0A1Y2AER0</accession>
<evidence type="ECO:0008006" key="4">
    <source>
        <dbReference type="Google" id="ProtNLM"/>
    </source>
</evidence>
<feature type="transmembrane region" description="Helical" evidence="1">
    <location>
        <begin position="25"/>
        <end position="44"/>
    </location>
</feature>
<dbReference type="GO" id="GO:0016020">
    <property type="term" value="C:membrane"/>
    <property type="evidence" value="ECO:0007669"/>
    <property type="project" value="InterPro"/>
</dbReference>
<evidence type="ECO:0000313" key="3">
    <source>
        <dbReference type="Proteomes" id="UP000193920"/>
    </source>
</evidence>
<dbReference type="AlphaFoldDB" id="A0A1Y2AER0"/>
<dbReference type="PANTHER" id="PTHR12224:SF0">
    <property type="entry name" value="BETA-1,4-MANNOSYL-GLYCOPROTEIN 4-BETA-N-ACETYLGLUCOSAMINYLTRANSFERASE"/>
    <property type="match status" value="1"/>
</dbReference>
<dbReference type="PANTHER" id="PTHR12224">
    <property type="entry name" value="BETA-1,4-MANNOSYL-GLYCOPROTEIN BETA-1,4-N-ACETYLGLUCOSAMINYL-TRANSFERASE"/>
    <property type="match status" value="1"/>
</dbReference>
<proteinExistence type="predicted"/>
<organism evidence="2 3">
    <name type="scientific">Neocallimastix californiae</name>
    <dbReference type="NCBI Taxonomy" id="1754190"/>
    <lineage>
        <taxon>Eukaryota</taxon>
        <taxon>Fungi</taxon>
        <taxon>Fungi incertae sedis</taxon>
        <taxon>Chytridiomycota</taxon>
        <taxon>Chytridiomycota incertae sedis</taxon>
        <taxon>Neocallimastigomycetes</taxon>
        <taxon>Neocallimastigales</taxon>
        <taxon>Neocallimastigaceae</taxon>
        <taxon>Neocallimastix</taxon>
    </lineage>
</organism>
<sequence>MPQKYELVGNPTITKRVNKLINKKIKLFIVILSLAIISIITLNYNNEKIKEDNIKQSSISSDMKDYYIKEEKENNYLFIKGKSRKDKYGLELNINILDGIYNIGFNNSTETKIEDIKLYTPPCPNLQPFHYPDSIINPKCEGSSVQITNYNNDNGKGLPYVLHLDSITNQMKKWNSWEKLNITNQIYFKKTVKELVDNEYHPFDYGYIGNDTTSDIDDETFYNSVVTSRMDEVSDPRRRRVFTFILFNGEFDLLDLYLAEFYEIIDYFVIYESNSTFTGKPKPLYFTRTLFETDRYDKFKDKLIPLPMETIVDEDNGRGKGFPREHLARRNVIEKGLQSVQARHGDIFMHGDLDEFPRPHILSLLKKCGGWEHLQAGIGGGPKSFKNGNIDSYFVNNKTNAKTNKDGEYLIDYERDRSVGFLSWFYEYSLNIIENKDIGTVAHPNIAIFDARRSLGQLVDRYNGNMKMKREVDDDNYDPLLDPTFNPYKGYTYTDNTNDRRIGKGYLGERLRFATSKVNRLGIEEKPVFWNGGWHLSSFLPTIDQFLNKVASYSHNKDYKYKSQEDLKKDIISRIKGHYYIFGKKKKYFDNKIVMPESYTKGYQYNFDYIYWQENIKANGTNQEFKDYLDRLTHEIPNQIWKNPICYSFMIDRDYGLEKKLWWQVIPKEEWKTVRFEQLDEKILNEITPQFISESFRNEMFKTIEDEH</sequence>
<name>A0A1Y2AER0_9FUNG</name>
<keyword evidence="1" id="KW-0812">Transmembrane</keyword>